<gene>
    <name evidence="2" type="ORF">AAQM_2306</name>
</gene>
<proteinExistence type="predicted"/>
<dbReference type="KEGG" id="aaqi:AAQM_2306"/>
<evidence type="ECO:0000313" key="3">
    <source>
        <dbReference type="Proteomes" id="UP000502065"/>
    </source>
</evidence>
<protein>
    <submittedName>
        <fullName evidence="2">Uncharacterized protein</fullName>
    </submittedName>
</protein>
<dbReference type="Proteomes" id="UP000502065">
    <property type="component" value="Chromosome"/>
</dbReference>
<feature type="compositionally biased region" description="Basic and acidic residues" evidence="1">
    <location>
        <begin position="48"/>
        <end position="73"/>
    </location>
</feature>
<reference evidence="2 3" key="1">
    <citation type="submission" date="2018-07" db="EMBL/GenBank/DDBJ databases">
        <title>Identification of phenol metabolism pathways in Arcobacter.</title>
        <authorList>
            <person name="Miller W.G."/>
            <person name="Yee E."/>
            <person name="Bono J.L."/>
        </authorList>
    </citation>
    <scope>NUCLEOTIDE SEQUENCE [LARGE SCALE GENOMIC DNA]</scope>
    <source>
        <strain evidence="2 3">W63</strain>
    </source>
</reference>
<feature type="region of interest" description="Disordered" evidence="1">
    <location>
        <begin position="22"/>
        <end position="73"/>
    </location>
</feature>
<sequence>MKKVLFGTVVALALLTGCTEEKKAPVTQTETTQEVKKDETSATPVVQDEVKAEETKVEETTPATEEAKAEETK</sequence>
<organism evidence="2 3">
    <name type="scientific">Arcobacter aquimarinus</name>
    <dbReference type="NCBI Taxonomy" id="1315211"/>
    <lineage>
        <taxon>Bacteria</taxon>
        <taxon>Pseudomonadati</taxon>
        <taxon>Campylobacterota</taxon>
        <taxon>Epsilonproteobacteria</taxon>
        <taxon>Campylobacterales</taxon>
        <taxon>Arcobacteraceae</taxon>
        <taxon>Arcobacter</taxon>
    </lineage>
</organism>
<accession>A0AAE7B5I6</accession>
<name>A0AAE7B5I6_9BACT</name>
<keyword evidence="3" id="KW-1185">Reference proteome</keyword>
<evidence type="ECO:0000256" key="1">
    <source>
        <dbReference type="SAM" id="MobiDB-lite"/>
    </source>
</evidence>
<dbReference type="AlphaFoldDB" id="A0AAE7B5I6"/>
<dbReference type="EMBL" id="CP030944">
    <property type="protein sequence ID" value="QKE27006.1"/>
    <property type="molecule type" value="Genomic_DNA"/>
</dbReference>
<dbReference type="PROSITE" id="PS51257">
    <property type="entry name" value="PROKAR_LIPOPROTEIN"/>
    <property type="match status" value="1"/>
</dbReference>
<dbReference type="RefSeq" id="WP_129094048.1">
    <property type="nucleotide sequence ID" value="NZ_CBCSAE010000006.1"/>
</dbReference>
<evidence type="ECO:0000313" key="2">
    <source>
        <dbReference type="EMBL" id="QKE27006.1"/>
    </source>
</evidence>